<reference evidence="12 13" key="1">
    <citation type="submission" date="2016-08" db="EMBL/GenBank/DDBJ databases">
        <title>A Parts List for Fungal Cellulosomes Revealed by Comparative Genomics.</title>
        <authorList>
            <consortium name="DOE Joint Genome Institute"/>
            <person name="Haitjema C.H."/>
            <person name="Gilmore S.P."/>
            <person name="Henske J.K."/>
            <person name="Solomon K.V."/>
            <person name="De Groot R."/>
            <person name="Kuo A."/>
            <person name="Mondo S.J."/>
            <person name="Salamov A.A."/>
            <person name="Labutti K."/>
            <person name="Zhao Z."/>
            <person name="Chiniquy J."/>
            <person name="Barry K."/>
            <person name="Brewer H.M."/>
            <person name="Purvine S.O."/>
            <person name="Wright A.T."/>
            <person name="Boxma B."/>
            <person name="Van Alen T."/>
            <person name="Hackstein J.H."/>
            <person name="Baker S.E."/>
            <person name="Grigoriev I.V."/>
            <person name="O'Malley M.A."/>
        </authorList>
    </citation>
    <scope>NUCLEOTIDE SEQUENCE [LARGE SCALE GENOMIC DNA]</scope>
    <source>
        <strain evidence="12 13">G1</strain>
    </source>
</reference>
<feature type="signal peptide" evidence="10">
    <location>
        <begin position="1"/>
        <end position="21"/>
    </location>
</feature>
<gene>
    <name evidence="12" type="ORF">LY90DRAFT_705268</name>
</gene>
<evidence type="ECO:0000256" key="7">
    <source>
        <dbReference type="ARBA" id="ARBA00024511"/>
    </source>
</evidence>
<dbReference type="EMBL" id="MCOG01000167">
    <property type="protein sequence ID" value="ORY31894.1"/>
    <property type="molecule type" value="Genomic_DNA"/>
</dbReference>
<dbReference type="InterPro" id="IPR002883">
    <property type="entry name" value="CBM10/Dockerin_dom"/>
</dbReference>
<protein>
    <recommendedName>
        <fullName evidence="8">(4-O-methyl)-D-glucuronate--lignin esterase</fullName>
        <ecNumber evidence="8">3.1.1.117</ecNumber>
    </recommendedName>
</protein>
<keyword evidence="3 10" id="KW-0732">Signal</keyword>
<accession>A0A1Y2BAV2</accession>
<keyword evidence="2" id="KW-0719">Serine esterase</keyword>
<name>A0A1Y2BAV2_9FUNG</name>
<evidence type="ECO:0000313" key="13">
    <source>
        <dbReference type="Proteomes" id="UP000193920"/>
    </source>
</evidence>
<dbReference type="InterPro" id="IPR054579">
    <property type="entry name" value="GCE-like_dom"/>
</dbReference>
<evidence type="ECO:0000256" key="10">
    <source>
        <dbReference type="SAM" id="SignalP"/>
    </source>
</evidence>
<evidence type="ECO:0000313" key="12">
    <source>
        <dbReference type="EMBL" id="ORY31894.1"/>
    </source>
</evidence>
<evidence type="ECO:0000256" key="5">
    <source>
        <dbReference type="ARBA" id="ARBA00022801"/>
    </source>
</evidence>
<keyword evidence="6" id="KW-0439">Lignin degradation</keyword>
<dbReference type="Proteomes" id="UP000193920">
    <property type="component" value="Unassembled WGS sequence"/>
</dbReference>
<evidence type="ECO:0000256" key="4">
    <source>
        <dbReference type="ARBA" id="ARBA00022737"/>
    </source>
</evidence>
<dbReference type="AlphaFoldDB" id="A0A1Y2BAV2"/>
<comment type="catalytic activity">
    <reaction evidence="7">
        <text>a 4-O-methyl-alpha-D-glucuronosyl ester derivative + H2O = 4-O-methyl-alpha-D-glucuronate derivative + an alcohol + H(+)</text>
        <dbReference type="Rhea" id="RHEA:67452"/>
        <dbReference type="ChEBI" id="CHEBI:15377"/>
        <dbReference type="ChEBI" id="CHEBI:15378"/>
        <dbReference type="ChEBI" id="CHEBI:30879"/>
        <dbReference type="ChEBI" id="CHEBI:171667"/>
        <dbReference type="ChEBI" id="CHEBI:171668"/>
        <dbReference type="EC" id="3.1.1.117"/>
    </reaction>
    <physiologicalReaction direction="left-to-right" evidence="7">
        <dbReference type="Rhea" id="RHEA:67453"/>
    </physiologicalReaction>
</comment>
<evidence type="ECO:0000256" key="9">
    <source>
        <dbReference type="SAM" id="MobiDB-lite"/>
    </source>
</evidence>
<evidence type="ECO:0000256" key="8">
    <source>
        <dbReference type="ARBA" id="ARBA00026105"/>
    </source>
</evidence>
<keyword evidence="5" id="KW-0378">Hydrolase</keyword>
<dbReference type="Pfam" id="PF02013">
    <property type="entry name" value="CBM_10"/>
    <property type="match status" value="2"/>
</dbReference>
<dbReference type="GO" id="GO:0052689">
    <property type="term" value="F:carboxylic ester hydrolase activity"/>
    <property type="evidence" value="ECO:0007669"/>
    <property type="project" value="UniProtKB-KW"/>
</dbReference>
<keyword evidence="13" id="KW-1185">Reference proteome</keyword>
<evidence type="ECO:0000256" key="3">
    <source>
        <dbReference type="ARBA" id="ARBA00022729"/>
    </source>
</evidence>
<evidence type="ECO:0000256" key="2">
    <source>
        <dbReference type="ARBA" id="ARBA00022487"/>
    </source>
</evidence>
<dbReference type="PROSITE" id="PS51763">
    <property type="entry name" value="CBM10"/>
    <property type="match status" value="2"/>
</dbReference>
<dbReference type="Gene3D" id="3.90.1220.10">
    <property type="entry name" value="Cellulose docking domain, dockering"/>
    <property type="match status" value="2"/>
</dbReference>
<keyword evidence="4" id="KW-0677">Repeat</keyword>
<evidence type="ECO:0000259" key="11">
    <source>
        <dbReference type="PROSITE" id="PS51763"/>
    </source>
</evidence>
<dbReference type="EC" id="3.1.1.117" evidence="8"/>
<dbReference type="GO" id="GO:0046274">
    <property type="term" value="P:lignin catabolic process"/>
    <property type="evidence" value="ECO:0007669"/>
    <property type="project" value="UniProtKB-KW"/>
</dbReference>
<comment type="caution">
    <text evidence="12">The sequence shown here is derived from an EMBL/GenBank/DDBJ whole genome shotgun (WGS) entry which is preliminary data.</text>
</comment>
<proteinExistence type="inferred from homology"/>
<feature type="domain" description="CBM10" evidence="11">
    <location>
        <begin position="490"/>
        <end position="528"/>
    </location>
</feature>
<dbReference type="OrthoDB" id="3781271at2759"/>
<evidence type="ECO:0000256" key="1">
    <source>
        <dbReference type="ARBA" id="ARBA00010092"/>
    </source>
</evidence>
<feature type="domain" description="CBM10" evidence="11">
    <location>
        <begin position="449"/>
        <end position="486"/>
    </location>
</feature>
<dbReference type="InterPro" id="IPR009034">
    <property type="entry name" value="Dockerin_dom_fun_sf"/>
</dbReference>
<feature type="region of interest" description="Disordered" evidence="9">
    <location>
        <begin position="409"/>
        <end position="444"/>
    </location>
</feature>
<organism evidence="12 13">
    <name type="scientific">Neocallimastix californiae</name>
    <dbReference type="NCBI Taxonomy" id="1754190"/>
    <lineage>
        <taxon>Eukaryota</taxon>
        <taxon>Fungi</taxon>
        <taxon>Fungi incertae sedis</taxon>
        <taxon>Chytridiomycota</taxon>
        <taxon>Chytridiomycota incertae sedis</taxon>
        <taxon>Neocallimastigomycetes</taxon>
        <taxon>Neocallimastigales</taxon>
        <taxon>Neocallimastigaceae</taxon>
        <taxon>Neocallimastix</taxon>
    </lineage>
</organism>
<evidence type="ECO:0000256" key="6">
    <source>
        <dbReference type="ARBA" id="ARBA00023185"/>
    </source>
</evidence>
<dbReference type="Pfam" id="PF22244">
    <property type="entry name" value="GCE_fung"/>
    <property type="match status" value="1"/>
</dbReference>
<dbReference type="SUPFAM" id="SSF64571">
    <property type="entry name" value="Cellulose docking domain, dockering"/>
    <property type="match status" value="2"/>
</dbReference>
<dbReference type="Gene3D" id="3.40.50.1820">
    <property type="entry name" value="alpha/beta hydrolase"/>
    <property type="match status" value="1"/>
</dbReference>
<dbReference type="SUPFAM" id="SSF53474">
    <property type="entry name" value="alpha/beta-Hydrolases"/>
    <property type="match status" value="1"/>
</dbReference>
<feature type="chain" id="PRO_5013254400" description="(4-O-methyl)-D-glucuronate--lignin esterase" evidence="10">
    <location>
        <begin position="22"/>
        <end position="531"/>
    </location>
</feature>
<dbReference type="InterPro" id="IPR029058">
    <property type="entry name" value="AB_hydrolase_fold"/>
</dbReference>
<dbReference type="STRING" id="1754190.A0A1Y2BAV2"/>
<sequence>MKVSFTCIGLILVSLYKTVIADVPLVYSKENTGESCKAPPLPSPSQCPNVSKLPDPFAWSDGKSGRVKTLADWECRRNEIKAEIENYELGKKPAPPKSIKATYSGGTLTVVVNDNGGSLTLTSKISVPNGNGPFPVIIGMNSNTGSLSTNQFSGFIQVPFMHDQCAQYSMNGQKNTNSPFYKLYPNLKQAGDYIAWSWGVSRLIDGLEQVKSQIHADMEHIGVTGCSYAGKMALFAGAFDERIALTIPQESGGGGINSWRVSDTIGNVEKIANTNYSWFMQALKNNFNGKASKLPYDHHELVAMIAPRAFFTLGNPDYEWLGDKSGYTSVMAALEVWKAMGVEDRFGFNFVGGHTHCSAAGSQNNDVNKFIDRFLRGKNTNTSKMLSSTVNHDYNSWISEWKGYKIDTSGSNGSSGSNNNQTTNPGSSGSNNNQNSNQGSSNNNTGSGSCWSEKLGYKCCKTSYPVYFTDSDGQWGVENGNWCGIVHSSSCWAKKLGYKCCTAKCPGEYYIDEYGSWGVENNDWCGINKLC</sequence>
<comment type="similarity">
    <text evidence="1">Belongs to the carbohydrate esterase 15 (CE15) family.</text>
</comment>